<proteinExistence type="predicted"/>
<dbReference type="OrthoDB" id="538223at2759"/>
<evidence type="ECO:0000256" key="1">
    <source>
        <dbReference type="ARBA" id="ARBA00022574"/>
    </source>
</evidence>
<dbReference type="AlphaFoldDB" id="X6MHP5"/>
<comment type="caution">
    <text evidence="4">The sequence shown here is derived from an EMBL/GenBank/DDBJ whole genome shotgun (WGS) entry which is preliminary data.</text>
</comment>
<evidence type="ECO:0000313" key="4">
    <source>
        <dbReference type="EMBL" id="ETO13196.1"/>
    </source>
</evidence>
<dbReference type="PROSITE" id="PS50294">
    <property type="entry name" value="WD_REPEATS_REGION"/>
    <property type="match status" value="1"/>
</dbReference>
<dbReference type="EMBL" id="ASPP01020756">
    <property type="protein sequence ID" value="ETO13196.1"/>
    <property type="molecule type" value="Genomic_DNA"/>
</dbReference>
<dbReference type="InterPro" id="IPR019775">
    <property type="entry name" value="WD40_repeat_CS"/>
</dbReference>
<dbReference type="PANTHER" id="PTHR19848">
    <property type="entry name" value="WD40 REPEAT PROTEIN"/>
    <property type="match status" value="1"/>
</dbReference>
<dbReference type="PROSITE" id="PS00678">
    <property type="entry name" value="WD_REPEATS_1"/>
    <property type="match status" value="1"/>
</dbReference>
<evidence type="ECO:0000313" key="5">
    <source>
        <dbReference type="Proteomes" id="UP000023152"/>
    </source>
</evidence>
<sequence length="103" mass="11919">MLCCLFHYVSLNEYNFLNVYSNIGQTFSLLKILQGHENTVNNIRFSLDNRKIVSSLDDKTVQIWDIASEEPIQTFRGHLNWSYSAQFSPNNDIAVSCLRDETI</sequence>
<keyword evidence="5" id="KW-1185">Reference proteome</keyword>
<keyword evidence="2" id="KW-0677">Repeat</keyword>
<dbReference type="SMART" id="SM00320">
    <property type="entry name" value="WD40"/>
    <property type="match status" value="2"/>
</dbReference>
<name>X6MHP5_RETFI</name>
<dbReference type="PROSITE" id="PS50082">
    <property type="entry name" value="WD_REPEATS_2"/>
    <property type="match status" value="1"/>
</dbReference>
<protein>
    <submittedName>
        <fullName evidence="4">Uncharacterized protein</fullName>
    </submittedName>
</protein>
<dbReference type="Pfam" id="PF00400">
    <property type="entry name" value="WD40"/>
    <property type="match status" value="2"/>
</dbReference>
<dbReference type="Proteomes" id="UP000023152">
    <property type="component" value="Unassembled WGS sequence"/>
</dbReference>
<dbReference type="SUPFAM" id="SSF50978">
    <property type="entry name" value="WD40 repeat-like"/>
    <property type="match status" value="1"/>
</dbReference>
<evidence type="ECO:0000256" key="3">
    <source>
        <dbReference type="PROSITE-ProRule" id="PRU00221"/>
    </source>
</evidence>
<dbReference type="InterPro" id="IPR036322">
    <property type="entry name" value="WD40_repeat_dom_sf"/>
</dbReference>
<gene>
    <name evidence="4" type="ORF">RFI_24178</name>
</gene>
<accession>X6MHP5</accession>
<dbReference type="InterPro" id="IPR001680">
    <property type="entry name" value="WD40_rpt"/>
</dbReference>
<dbReference type="InterPro" id="IPR015943">
    <property type="entry name" value="WD40/YVTN_repeat-like_dom_sf"/>
</dbReference>
<evidence type="ECO:0000256" key="2">
    <source>
        <dbReference type="ARBA" id="ARBA00022737"/>
    </source>
</evidence>
<dbReference type="PANTHER" id="PTHR19848:SF8">
    <property type="entry name" value="F-BOX AND WD REPEAT DOMAIN CONTAINING 7"/>
    <property type="match status" value="1"/>
</dbReference>
<organism evidence="4 5">
    <name type="scientific">Reticulomyxa filosa</name>
    <dbReference type="NCBI Taxonomy" id="46433"/>
    <lineage>
        <taxon>Eukaryota</taxon>
        <taxon>Sar</taxon>
        <taxon>Rhizaria</taxon>
        <taxon>Retaria</taxon>
        <taxon>Foraminifera</taxon>
        <taxon>Monothalamids</taxon>
        <taxon>Reticulomyxidae</taxon>
        <taxon>Reticulomyxa</taxon>
    </lineage>
</organism>
<keyword evidence="1 3" id="KW-0853">WD repeat</keyword>
<reference evidence="4 5" key="1">
    <citation type="journal article" date="2013" name="Curr. Biol.">
        <title>The Genome of the Foraminiferan Reticulomyxa filosa.</title>
        <authorList>
            <person name="Glockner G."/>
            <person name="Hulsmann N."/>
            <person name="Schleicher M."/>
            <person name="Noegel A.A."/>
            <person name="Eichinger L."/>
            <person name="Gallinger C."/>
            <person name="Pawlowski J."/>
            <person name="Sierra R."/>
            <person name="Euteneuer U."/>
            <person name="Pillet L."/>
            <person name="Moustafa A."/>
            <person name="Platzer M."/>
            <person name="Groth M."/>
            <person name="Szafranski K."/>
            <person name="Schliwa M."/>
        </authorList>
    </citation>
    <scope>NUCLEOTIDE SEQUENCE [LARGE SCALE GENOMIC DNA]</scope>
</reference>
<dbReference type="Gene3D" id="2.130.10.10">
    <property type="entry name" value="YVTN repeat-like/Quinoprotein amine dehydrogenase"/>
    <property type="match status" value="1"/>
</dbReference>
<feature type="repeat" description="WD" evidence="3">
    <location>
        <begin position="33"/>
        <end position="74"/>
    </location>
</feature>